<name>A0A166EBD4_9EURY</name>
<dbReference type="AlphaFoldDB" id="A0A166EBD4"/>
<dbReference type="PATRIC" id="fig|55758.3.peg.574"/>
<keyword evidence="2" id="KW-1185">Reference proteome</keyword>
<comment type="caution">
    <text evidence="1">The sequence shown here is derived from an EMBL/GenBank/DDBJ whole genome shotgun (WGS) entry which is preliminary data.</text>
</comment>
<dbReference type="EMBL" id="LWMT01000070">
    <property type="protein sequence ID" value="KZX16472.1"/>
    <property type="molecule type" value="Genomic_DNA"/>
</dbReference>
<sequence>MTNYNPLSIQITKSWFLKAESEKDPINKFICLWASFNCFFSAELFDKTFNRLRRQYMEFGGDLPNYSPDNVTEHQLLKTFRSTKSYKQIYMDLLSSSNEFKDDLDSFVVSLKNKEFNNYSGHIVDMRSGKLGANYSARFTDADNFNQFIGVIYQIRCNLYHGNKNMSYENDIEIVKNINDSFLHYLYNLYSNEGYLG</sequence>
<proteinExistence type="predicted"/>
<protein>
    <recommendedName>
        <fullName evidence="3">Apea-like HEPN domain-containing protein</fullName>
    </recommendedName>
</protein>
<dbReference type="RefSeq" id="WP_066971211.1">
    <property type="nucleotide sequence ID" value="NZ_LWMT01000070.1"/>
</dbReference>
<accession>A0A166EBD4</accession>
<organism evidence="1 2">
    <name type="scientific">Methanobrevibacter filiformis</name>
    <dbReference type="NCBI Taxonomy" id="55758"/>
    <lineage>
        <taxon>Archaea</taxon>
        <taxon>Methanobacteriati</taxon>
        <taxon>Methanobacteriota</taxon>
        <taxon>Methanomada group</taxon>
        <taxon>Methanobacteria</taxon>
        <taxon>Methanobacteriales</taxon>
        <taxon>Methanobacteriaceae</taxon>
        <taxon>Methanobrevibacter</taxon>
    </lineage>
</organism>
<reference evidence="1 2" key="1">
    <citation type="submission" date="2016-04" db="EMBL/GenBank/DDBJ databases">
        <title>Genome sequence of Methanobrevibacter filiformis DSM 11501.</title>
        <authorList>
            <person name="Poehlein A."/>
            <person name="Seedorf H."/>
            <person name="Daniel R."/>
        </authorList>
    </citation>
    <scope>NUCLEOTIDE SEQUENCE [LARGE SCALE GENOMIC DNA]</scope>
    <source>
        <strain evidence="1 2">DSM 11501</strain>
    </source>
</reference>
<evidence type="ECO:0008006" key="3">
    <source>
        <dbReference type="Google" id="ProtNLM"/>
    </source>
</evidence>
<gene>
    <name evidence="1" type="ORF">MBFIL_05140</name>
</gene>
<evidence type="ECO:0000313" key="2">
    <source>
        <dbReference type="Proteomes" id="UP000077066"/>
    </source>
</evidence>
<dbReference type="Proteomes" id="UP000077066">
    <property type="component" value="Unassembled WGS sequence"/>
</dbReference>
<evidence type="ECO:0000313" key="1">
    <source>
        <dbReference type="EMBL" id="KZX16472.1"/>
    </source>
</evidence>